<reference evidence="2 3" key="1">
    <citation type="journal article" date="2016" name="Nat. Commun.">
        <title>Ectomycorrhizal ecology is imprinted in the genome of the dominant symbiotic fungus Cenococcum geophilum.</title>
        <authorList>
            <consortium name="DOE Joint Genome Institute"/>
            <person name="Peter M."/>
            <person name="Kohler A."/>
            <person name="Ohm R.A."/>
            <person name="Kuo A."/>
            <person name="Krutzmann J."/>
            <person name="Morin E."/>
            <person name="Arend M."/>
            <person name="Barry K.W."/>
            <person name="Binder M."/>
            <person name="Choi C."/>
            <person name="Clum A."/>
            <person name="Copeland A."/>
            <person name="Grisel N."/>
            <person name="Haridas S."/>
            <person name="Kipfer T."/>
            <person name="LaButti K."/>
            <person name="Lindquist E."/>
            <person name="Lipzen A."/>
            <person name="Maire R."/>
            <person name="Meier B."/>
            <person name="Mihaltcheva S."/>
            <person name="Molinier V."/>
            <person name="Murat C."/>
            <person name="Poggeler S."/>
            <person name="Quandt C.A."/>
            <person name="Sperisen C."/>
            <person name="Tritt A."/>
            <person name="Tisserant E."/>
            <person name="Crous P.W."/>
            <person name="Henrissat B."/>
            <person name="Nehls U."/>
            <person name="Egli S."/>
            <person name="Spatafora J.W."/>
            <person name="Grigoriev I.V."/>
            <person name="Martin F.M."/>
        </authorList>
    </citation>
    <scope>NUCLEOTIDE SEQUENCE [LARGE SCALE GENOMIC DNA]</scope>
    <source>
        <strain evidence="2 3">CBS 459.81</strain>
    </source>
</reference>
<dbReference type="Proteomes" id="UP000250266">
    <property type="component" value="Unassembled WGS sequence"/>
</dbReference>
<evidence type="ECO:0000313" key="2">
    <source>
        <dbReference type="EMBL" id="OCK85904.1"/>
    </source>
</evidence>
<sequence length="503" mass="57208">MSTCVHNHEHCRQTLSGTIIDDMNAPKLPTRIVDVGPSDGTEAPRLVESQGASGFYAALSHCWGPPHKHPLMTTHATLQERLTSIPWSVMSKAYRDAIIAIRQIGLRYIWIDSLCIVQDDHDDWLKESKKMGLIYESARLTIAASHAADCSQGCFFERPQEQEAIELPHINSRGELAGSIFATVMRNDYTTISPEFGPLATRAWATQEWLLSRRMIFYAEGCIVWSCKVITQRETGGSFHSTARNPRWKFIVEKYSARSLTKATDRLVALEGLRTEMQKKTRDTYCYGMWRNGLPDQLLWHCVEPAQRSMSPLDIPTWSWASTMHGIRFLNIKKAKNVCKGLKFDDKHGTLTIRSRMKRIHKILTLSNPDPGDFGKGNDDLTAVRYNTFLEEIQNAIPAGMTCTICTDQTEVLGWGILDEVQPRTTSTHTFCLSLMSRKGVMTKSHGSNEDLESTVNITWQEDWVMLLRQHETDVDAYERIGVGKVFWKFGFQDEPLQHIRIL</sequence>
<keyword evidence="3" id="KW-1185">Reference proteome</keyword>
<name>A0A8E2JKK1_9PEZI</name>
<evidence type="ECO:0000313" key="3">
    <source>
        <dbReference type="Proteomes" id="UP000250266"/>
    </source>
</evidence>
<dbReference type="EMBL" id="KV744812">
    <property type="protein sequence ID" value="OCK85904.1"/>
    <property type="molecule type" value="Genomic_DNA"/>
</dbReference>
<evidence type="ECO:0000259" key="1">
    <source>
        <dbReference type="Pfam" id="PF06985"/>
    </source>
</evidence>
<dbReference type="InterPro" id="IPR010730">
    <property type="entry name" value="HET"/>
</dbReference>
<organism evidence="2 3">
    <name type="scientific">Lepidopterella palustris CBS 459.81</name>
    <dbReference type="NCBI Taxonomy" id="1314670"/>
    <lineage>
        <taxon>Eukaryota</taxon>
        <taxon>Fungi</taxon>
        <taxon>Dikarya</taxon>
        <taxon>Ascomycota</taxon>
        <taxon>Pezizomycotina</taxon>
        <taxon>Dothideomycetes</taxon>
        <taxon>Pleosporomycetidae</taxon>
        <taxon>Mytilinidiales</taxon>
        <taxon>Argynnaceae</taxon>
        <taxon>Lepidopterella</taxon>
    </lineage>
</organism>
<gene>
    <name evidence="2" type="ORF">K432DRAFT_217642</name>
</gene>
<dbReference type="Pfam" id="PF06985">
    <property type="entry name" value="HET"/>
    <property type="match status" value="1"/>
</dbReference>
<dbReference type="AlphaFoldDB" id="A0A8E2JKK1"/>
<dbReference type="OrthoDB" id="5347061at2759"/>
<accession>A0A8E2JKK1</accession>
<proteinExistence type="predicted"/>
<feature type="domain" description="Heterokaryon incompatibility" evidence="1">
    <location>
        <begin position="56"/>
        <end position="208"/>
    </location>
</feature>
<protein>
    <submittedName>
        <fullName evidence="2">HET-domain-containing protein</fullName>
    </submittedName>
</protein>
<dbReference type="PANTHER" id="PTHR33112">
    <property type="entry name" value="DOMAIN PROTEIN, PUTATIVE-RELATED"/>
    <property type="match status" value="1"/>
</dbReference>
<dbReference type="PANTHER" id="PTHR33112:SF10">
    <property type="entry name" value="TOL"/>
    <property type="match status" value="1"/>
</dbReference>